<dbReference type="GO" id="GO:0005524">
    <property type="term" value="F:ATP binding"/>
    <property type="evidence" value="ECO:0007669"/>
    <property type="project" value="UniProtKB-KW"/>
</dbReference>
<proteinExistence type="inferred from homology"/>
<dbReference type="InterPro" id="IPR056227">
    <property type="entry name" value="TMD0_ABC"/>
</dbReference>
<comment type="similarity">
    <text evidence="2">Belongs to the ABC transporter superfamily. ABCC family. Conjugate transporter (TC 3.A.1.208) subfamily.</text>
</comment>
<comment type="subcellular location">
    <subcellularLocation>
        <location evidence="1">Vacuole membrane</location>
        <topology evidence="1">Multi-pass membrane protein</topology>
    </subcellularLocation>
</comment>
<dbReference type="SUPFAM" id="SSF90123">
    <property type="entry name" value="ABC transporter transmembrane region"/>
    <property type="match status" value="2"/>
</dbReference>
<evidence type="ECO:0000256" key="1">
    <source>
        <dbReference type="ARBA" id="ARBA00004128"/>
    </source>
</evidence>
<accession>A0AAJ6QY07</accession>
<dbReference type="Pfam" id="PF00664">
    <property type="entry name" value="ABC_membrane"/>
    <property type="match status" value="2"/>
</dbReference>
<evidence type="ECO:0000256" key="11">
    <source>
        <dbReference type="ARBA" id="ARBA00047523"/>
    </source>
</evidence>
<evidence type="ECO:0000256" key="4">
    <source>
        <dbReference type="ARBA" id="ARBA00022692"/>
    </source>
</evidence>
<dbReference type="GO" id="GO:0005774">
    <property type="term" value="C:vacuolar membrane"/>
    <property type="evidence" value="ECO:0007669"/>
    <property type="project" value="UniProtKB-SubCell"/>
</dbReference>
<dbReference type="GO" id="GO:0016887">
    <property type="term" value="F:ATP hydrolysis activity"/>
    <property type="evidence" value="ECO:0007669"/>
    <property type="project" value="InterPro"/>
</dbReference>
<dbReference type="InterPro" id="IPR017871">
    <property type="entry name" value="ABC_transporter-like_CS"/>
</dbReference>
<feature type="transmembrane region" description="Helical" evidence="13">
    <location>
        <begin position="933"/>
        <end position="955"/>
    </location>
</feature>
<dbReference type="EC" id="7.6.2.3" evidence="10"/>
<evidence type="ECO:0000256" key="12">
    <source>
        <dbReference type="SAM" id="MobiDB-lite"/>
    </source>
</evidence>
<dbReference type="CDD" id="cd03250">
    <property type="entry name" value="ABCC_MRP_domain1"/>
    <property type="match status" value="1"/>
</dbReference>
<dbReference type="Proteomes" id="UP000694867">
    <property type="component" value="Unplaced"/>
</dbReference>
<keyword evidence="16" id="KW-1185">Reference proteome</keyword>
<feature type="transmembrane region" description="Helical" evidence="13">
    <location>
        <begin position="29"/>
        <end position="48"/>
    </location>
</feature>
<dbReference type="CDD" id="cd18595">
    <property type="entry name" value="ABC_6TM_MRP1_2_3_6_D1_like"/>
    <property type="match status" value="1"/>
</dbReference>
<dbReference type="FunFam" id="3.40.50.300:FF:000997">
    <property type="entry name" value="Multidrug resistance-associated protein 1"/>
    <property type="match status" value="1"/>
</dbReference>
<evidence type="ECO:0000256" key="7">
    <source>
        <dbReference type="ARBA" id="ARBA00022840"/>
    </source>
</evidence>
<evidence type="ECO:0000313" key="17">
    <source>
        <dbReference type="RefSeq" id="XP_003747550.2"/>
    </source>
</evidence>
<dbReference type="GeneID" id="100903092"/>
<dbReference type="InterPro" id="IPR027417">
    <property type="entry name" value="P-loop_NTPase"/>
</dbReference>
<dbReference type="CDD" id="cd03244">
    <property type="entry name" value="ABCC_MRP_domain2"/>
    <property type="match status" value="1"/>
</dbReference>
<dbReference type="RefSeq" id="XP_003747550.2">
    <property type="nucleotide sequence ID" value="XM_003747502.2"/>
</dbReference>
<evidence type="ECO:0000256" key="8">
    <source>
        <dbReference type="ARBA" id="ARBA00022989"/>
    </source>
</evidence>
<keyword evidence="6" id="KW-0547">Nucleotide-binding</keyword>
<dbReference type="Pfam" id="PF00005">
    <property type="entry name" value="ABC_tran"/>
    <property type="match status" value="2"/>
</dbReference>
<gene>
    <name evidence="17" type="primary">LOC100903092</name>
</gene>
<feature type="compositionally biased region" description="Polar residues" evidence="12">
    <location>
        <begin position="817"/>
        <end position="846"/>
    </location>
</feature>
<feature type="transmembrane region" description="Helical" evidence="13">
    <location>
        <begin position="416"/>
        <end position="435"/>
    </location>
</feature>
<feature type="transmembrane region" description="Helical" evidence="13">
    <location>
        <begin position="60"/>
        <end position="85"/>
    </location>
</feature>
<comment type="catalytic activity">
    <reaction evidence="11">
        <text>leukotriene C4(in) + ATP + H2O = leukotriene C4(out) + ADP + phosphate + H(+)</text>
        <dbReference type="Rhea" id="RHEA:38963"/>
        <dbReference type="ChEBI" id="CHEBI:15377"/>
        <dbReference type="ChEBI" id="CHEBI:15378"/>
        <dbReference type="ChEBI" id="CHEBI:30616"/>
        <dbReference type="ChEBI" id="CHEBI:43474"/>
        <dbReference type="ChEBI" id="CHEBI:57973"/>
        <dbReference type="ChEBI" id="CHEBI:456216"/>
    </reaction>
    <physiologicalReaction direction="left-to-right" evidence="11">
        <dbReference type="Rhea" id="RHEA:38964"/>
    </physiologicalReaction>
</comment>
<keyword evidence="9 13" id="KW-0472">Membrane</keyword>
<evidence type="ECO:0000256" key="10">
    <source>
        <dbReference type="ARBA" id="ARBA00024220"/>
    </source>
</evidence>
<evidence type="ECO:0000256" key="2">
    <source>
        <dbReference type="ARBA" id="ARBA00009726"/>
    </source>
</evidence>
<evidence type="ECO:0000256" key="5">
    <source>
        <dbReference type="ARBA" id="ARBA00022737"/>
    </source>
</evidence>
<dbReference type="PANTHER" id="PTHR24223:SF443">
    <property type="entry name" value="MULTIDRUG-RESISTANCE LIKE PROTEIN 1, ISOFORM I"/>
    <property type="match status" value="1"/>
</dbReference>
<sequence length="1489" mass="166821">MRFCRSPIWDHSFWRGDKAPVLTPCLENVLVTLPGVFMLFGGLLRLCYQGTGQNKNPPITILHLCKIITSVVLALLHLCSILLMTGSSDTVSDFACGSLRCLSFAMTVIVQTADRRKSIASSTFLVLFWVLCIVCEVPIYYRCLLIVFGYHEVEASPPSVPEFVVILSAYPLLLVQLVLAAFSEDLTSDGFGPRKRNPFYAASPISKVLYGFFTDLVMKGYRKALAVSDLPPPLDEMTSKHCYDRWKKTVKRYEAAGENVSLLKSMLRTYWRDIVKAWLVAWSFCSIRVLSFLALNELILFLSTSDQPTWKGCAYSLIIFFAYTSSSLMIRWADYFAVNLGLKLKAVLISAIVRKSHRISSAELGKYTVGEMVNLLSVDADKINQFSFYVAIMTGCPFYITLCTIMLWRFLGPACLVGISVIVVMMPLTGTVASWTRKVQAQQMNFKDSRLKYISEILSSIKIIKFYGWEPPFISRVRCVRYDENVLLKKMAYLIATLRFFWSTTPFLVSLFAFVAYLYVNGFVVIETNVAFVSLSLFNSMRFSLSIIPDVISNAVQTWVSLRRIEKFLNLKDLTKNLIGDQPGDGNSLRWAGATLQWSDSSDKPALENVHLEIKTGELVAIVGKVGAGKSSLLSSVLGDLHLKHGRVDRNGSLAYVPQQAWIQNATIKDNILFTRSFERQHYRQVVEKCCLAEDLKVLPGGERTEIGEKGVNLSGGQKQRISLARAVYQNKDVYLLDDPLSAVDAHVGSAIFRDVIGNCGMLRSKTRIFVTNMLSILPFVDRIVFLKDGRIVEQGTYIDLKNSTAEFADFLKEHASSSSQNQTRIDPESSPVSPNQRSMSISSIESTREANDALIMEEVMESGNVKFSVYRRYFSKVGSLLCLSIIIGFAGARTFDVMAGLWLSEWSRNDAKEENGTSSIDEEQYATRTKRILIYAALGFLYGAFSFLGTACLANGTVNAARKLHNAMLDSVIRAPMSFFDTTPLGRLLNRFGKDVDQLDIQLPVVANLFFEMFFQLMGVLVLIAYNVPVFLIFSSPLLVLYFIFQRLYMTTIRQIKRLESVTRSPVYNHFSESLNGLSSIRAYGARSEFVKKSDEKVDVTQNCSYLLFIGKMWLGTRLDIVSHFMVLVSNILIVTQQGIIHPGVAGYIVSYSIGTSFAFNFIVHYASEAEAAIVASERLEEYSELDPEAPWETDEKPPRDWPAAGEIEFQNYATRYRPGLELVLKKVNLRVAPGTKVGIVGRTGAGKSSMTLSLFRILEAAEGRLSIDGMDVSKLGLHDLRPRLTIIPQDPVIFSGTLRMNLDPNSNHTDDELWNALEKAHVKEQFRNNGLDTEIAEGGSNLSVGQRQLICLARAILQKKRILIMDEATAAVDVETDALIQNTIRADFSECTIIIIAHRLNTVIDCDRVIVMDKGAVVEEGEPTKLLLDPESRFHMMARDAGLRPSFILMLSLCKLENAKRCQCRRCRVRLGVLRPSNSAYPSTQLE</sequence>
<dbReference type="PROSITE" id="PS00211">
    <property type="entry name" value="ABC_TRANSPORTER_1"/>
    <property type="match status" value="2"/>
</dbReference>
<dbReference type="InterPro" id="IPR011527">
    <property type="entry name" value="ABC1_TM_dom"/>
</dbReference>
<evidence type="ECO:0000256" key="9">
    <source>
        <dbReference type="ARBA" id="ARBA00023136"/>
    </source>
</evidence>
<dbReference type="InterPro" id="IPR003439">
    <property type="entry name" value="ABC_transporter-like_ATP-bd"/>
</dbReference>
<organism evidence="16 17">
    <name type="scientific">Galendromus occidentalis</name>
    <name type="common">western predatory mite</name>
    <dbReference type="NCBI Taxonomy" id="34638"/>
    <lineage>
        <taxon>Eukaryota</taxon>
        <taxon>Metazoa</taxon>
        <taxon>Ecdysozoa</taxon>
        <taxon>Arthropoda</taxon>
        <taxon>Chelicerata</taxon>
        <taxon>Arachnida</taxon>
        <taxon>Acari</taxon>
        <taxon>Parasitiformes</taxon>
        <taxon>Mesostigmata</taxon>
        <taxon>Gamasina</taxon>
        <taxon>Phytoseioidea</taxon>
        <taxon>Phytoseiidae</taxon>
        <taxon>Typhlodrominae</taxon>
        <taxon>Galendromus</taxon>
    </lineage>
</organism>
<dbReference type="InterPro" id="IPR050173">
    <property type="entry name" value="ABC_transporter_C-like"/>
</dbReference>
<dbReference type="PANTHER" id="PTHR24223">
    <property type="entry name" value="ATP-BINDING CASSETTE SUB-FAMILY C"/>
    <property type="match status" value="1"/>
</dbReference>
<dbReference type="FunFam" id="1.20.1560.10:FF:000006">
    <property type="entry name" value="ATP-binding cassette, sub-family C (CFTR/MRP), member 9"/>
    <property type="match status" value="1"/>
</dbReference>
<evidence type="ECO:0000256" key="3">
    <source>
        <dbReference type="ARBA" id="ARBA00022448"/>
    </source>
</evidence>
<name>A0AAJ6QY07_9ACAR</name>
<keyword evidence="8 13" id="KW-1133">Transmembrane helix</keyword>
<reference evidence="17" key="1">
    <citation type="submission" date="2025-08" db="UniProtKB">
        <authorList>
            <consortium name="RefSeq"/>
        </authorList>
    </citation>
    <scope>IDENTIFICATION</scope>
</reference>
<feature type="region of interest" description="Disordered" evidence="12">
    <location>
        <begin position="816"/>
        <end position="846"/>
    </location>
</feature>
<feature type="domain" description="ABC transporter" evidence="14">
    <location>
        <begin position="569"/>
        <end position="814"/>
    </location>
</feature>
<evidence type="ECO:0000259" key="14">
    <source>
        <dbReference type="PROSITE" id="PS50893"/>
    </source>
</evidence>
<keyword evidence="4 13" id="KW-0812">Transmembrane</keyword>
<evidence type="ECO:0000313" key="16">
    <source>
        <dbReference type="Proteomes" id="UP000694867"/>
    </source>
</evidence>
<feature type="transmembrane region" description="Helical" evidence="13">
    <location>
        <begin position="386"/>
        <end position="410"/>
    </location>
</feature>
<dbReference type="SMART" id="SM00382">
    <property type="entry name" value="AAA"/>
    <property type="match status" value="2"/>
</dbReference>
<feature type="domain" description="ABC transmembrane type-1" evidence="15">
    <location>
        <begin position="300"/>
        <end position="557"/>
    </location>
</feature>
<protein>
    <recommendedName>
        <fullName evidence="10">ABC-type glutathione-S-conjugate transporter</fullName>
        <ecNumber evidence="10">7.6.2.3</ecNumber>
    </recommendedName>
</protein>
<dbReference type="GO" id="GO:0015431">
    <property type="term" value="F:ABC-type glutathione S-conjugate transporter activity"/>
    <property type="evidence" value="ECO:0007669"/>
    <property type="project" value="UniProtKB-EC"/>
</dbReference>
<dbReference type="KEGG" id="goe:100903092"/>
<keyword evidence="7" id="KW-0067">ATP-binding</keyword>
<keyword evidence="5" id="KW-0677">Repeat</keyword>
<feature type="transmembrane region" description="Helical" evidence="13">
    <location>
        <begin position="124"/>
        <end position="151"/>
    </location>
</feature>
<dbReference type="Gene3D" id="1.20.1560.10">
    <property type="entry name" value="ABC transporter type 1, transmembrane domain"/>
    <property type="match status" value="2"/>
</dbReference>
<feature type="transmembrane region" description="Helical" evidence="13">
    <location>
        <begin position="274"/>
        <end position="294"/>
    </location>
</feature>
<dbReference type="PROSITE" id="PS50893">
    <property type="entry name" value="ABC_TRANSPORTER_2"/>
    <property type="match status" value="2"/>
</dbReference>
<dbReference type="SUPFAM" id="SSF52540">
    <property type="entry name" value="P-loop containing nucleoside triphosphate hydrolases"/>
    <property type="match status" value="2"/>
</dbReference>
<dbReference type="InterPro" id="IPR003593">
    <property type="entry name" value="AAA+_ATPase"/>
</dbReference>
<feature type="transmembrane region" description="Helical" evidence="13">
    <location>
        <begin position="314"/>
        <end position="333"/>
    </location>
</feature>
<dbReference type="FunFam" id="3.40.50.300:FF:000074">
    <property type="entry name" value="Multidrug resistance-associated protein 5 isoform 1"/>
    <property type="match status" value="1"/>
</dbReference>
<feature type="transmembrane region" description="Helical" evidence="13">
    <location>
        <begin position="1031"/>
        <end position="1050"/>
    </location>
</feature>
<keyword evidence="3" id="KW-0813">Transport</keyword>
<feature type="domain" description="ABC transmembrane type-1" evidence="15">
    <location>
        <begin position="933"/>
        <end position="1173"/>
    </location>
</feature>
<dbReference type="FunFam" id="1.20.1560.10:FF:000063">
    <property type="entry name" value="Multidrug resistance protein ABC transporter"/>
    <property type="match status" value="1"/>
</dbReference>
<evidence type="ECO:0000256" key="13">
    <source>
        <dbReference type="SAM" id="Phobius"/>
    </source>
</evidence>
<feature type="transmembrane region" description="Helical" evidence="13">
    <location>
        <begin position="881"/>
        <end position="904"/>
    </location>
</feature>
<feature type="domain" description="ABC transporter" evidence="14">
    <location>
        <begin position="1209"/>
        <end position="1441"/>
    </location>
</feature>
<dbReference type="Pfam" id="PF24357">
    <property type="entry name" value="TMD0_ABC"/>
    <property type="match status" value="1"/>
</dbReference>
<evidence type="ECO:0000259" key="15">
    <source>
        <dbReference type="PROSITE" id="PS50929"/>
    </source>
</evidence>
<evidence type="ECO:0000256" key="6">
    <source>
        <dbReference type="ARBA" id="ARBA00022741"/>
    </source>
</evidence>
<dbReference type="InterPro" id="IPR036640">
    <property type="entry name" value="ABC1_TM_sf"/>
</dbReference>
<feature type="transmembrane region" description="Helical" evidence="13">
    <location>
        <begin position="163"/>
        <end position="182"/>
    </location>
</feature>
<dbReference type="CDD" id="cd18603">
    <property type="entry name" value="ABC_6TM_MRP1_2_3_6_D2_like"/>
    <property type="match status" value="1"/>
</dbReference>
<feature type="transmembrane region" description="Helical" evidence="13">
    <location>
        <begin position="491"/>
        <end position="512"/>
    </location>
</feature>
<dbReference type="PROSITE" id="PS50929">
    <property type="entry name" value="ABC_TM1F"/>
    <property type="match status" value="2"/>
</dbReference>
<dbReference type="Gene3D" id="3.40.50.300">
    <property type="entry name" value="P-loop containing nucleotide triphosphate hydrolases"/>
    <property type="match status" value="2"/>
</dbReference>